<gene>
    <name evidence="6" type="ORF">AELL_0993</name>
    <name evidence="7" type="ORF">CP962_13220</name>
</gene>
<dbReference type="EMBL" id="CP032097">
    <property type="protein sequence ID" value="AXX94664.1"/>
    <property type="molecule type" value="Genomic_DNA"/>
</dbReference>
<reference evidence="7 9" key="1">
    <citation type="submission" date="2017-09" db="EMBL/GenBank/DDBJ databases">
        <title>Genomics of the genus Arcobacter.</title>
        <authorList>
            <person name="Perez-Cataluna A."/>
            <person name="Figueras M.J."/>
            <person name="Salas-Masso N."/>
        </authorList>
    </citation>
    <scope>NUCLEOTIDE SEQUENCE [LARGE SCALE GENOMIC DNA]</scope>
    <source>
        <strain evidence="7 9">CECT 7837</strain>
    </source>
</reference>
<feature type="binding site" evidence="3">
    <location>
        <position position="97"/>
    </location>
    <ligand>
        <name>Mg(2+)</name>
        <dbReference type="ChEBI" id="CHEBI:18420"/>
        <label>1</label>
    </ligand>
</feature>
<evidence type="ECO:0000256" key="3">
    <source>
        <dbReference type="PIRSR" id="PIRSR604385-2"/>
    </source>
</evidence>
<dbReference type="Proteomes" id="UP000290588">
    <property type="component" value="Unassembled WGS sequence"/>
</dbReference>
<dbReference type="PANTHER" id="PTHR11839:SF15">
    <property type="entry name" value="URIDINE DIPHOSPHATE GLUCOSE PYROPHOSPHATASE NUDT14"/>
    <property type="match status" value="1"/>
</dbReference>
<dbReference type="KEGG" id="aell:AELL_0993"/>
<dbReference type="Pfam" id="PF00293">
    <property type="entry name" value="NUDIX"/>
    <property type="match status" value="1"/>
</dbReference>
<evidence type="ECO:0000256" key="1">
    <source>
        <dbReference type="ARBA" id="ARBA00001946"/>
    </source>
</evidence>
<dbReference type="NCBIfam" id="TIGR00052">
    <property type="entry name" value="nudix-type nucleoside diphosphatase, YffH/AdpP family"/>
    <property type="match status" value="1"/>
</dbReference>
<evidence type="ECO:0000259" key="5">
    <source>
        <dbReference type="PROSITE" id="PS51462"/>
    </source>
</evidence>
<proteinExistence type="predicted"/>
<dbReference type="InterPro" id="IPR004385">
    <property type="entry name" value="NDP_pyrophosphatase"/>
</dbReference>
<feature type="binding site" evidence="3">
    <location>
        <position position="81"/>
    </location>
    <ligand>
        <name>Mg(2+)</name>
        <dbReference type="ChEBI" id="CHEBI:18420"/>
        <label>1</label>
    </ligand>
</feature>
<evidence type="ECO:0000313" key="6">
    <source>
        <dbReference type="EMBL" id="AXX94664.1"/>
    </source>
</evidence>
<dbReference type="GO" id="GO:0046872">
    <property type="term" value="F:metal ion binding"/>
    <property type="evidence" value="ECO:0007669"/>
    <property type="project" value="UniProtKB-KW"/>
</dbReference>
<dbReference type="EMBL" id="NXIG01000018">
    <property type="protein sequence ID" value="RXI28786.1"/>
    <property type="molecule type" value="Genomic_DNA"/>
</dbReference>
<feature type="binding site" evidence="3">
    <location>
        <position position="101"/>
    </location>
    <ligand>
        <name>Mg(2+)</name>
        <dbReference type="ChEBI" id="CHEBI:18420"/>
        <label>1</label>
    </ligand>
</feature>
<evidence type="ECO:0000256" key="4">
    <source>
        <dbReference type="PIRSR" id="PIRSR604385-3"/>
    </source>
</evidence>
<feature type="domain" description="Nudix hydrolase" evidence="5">
    <location>
        <begin position="39"/>
        <end position="179"/>
    </location>
</feature>
<keyword evidence="3" id="KW-0460">Magnesium</keyword>
<keyword evidence="8" id="KW-1185">Reference proteome</keyword>
<name>A0A347U736_9BACT</name>
<dbReference type="PROSITE" id="PS51462">
    <property type="entry name" value="NUDIX"/>
    <property type="match status" value="1"/>
</dbReference>
<evidence type="ECO:0000313" key="7">
    <source>
        <dbReference type="EMBL" id="RXI28786.1"/>
    </source>
</evidence>
<dbReference type="AlphaFoldDB" id="A0A347U736"/>
<feature type="short sequence motif" description="Nudix box" evidence="4">
    <location>
        <begin position="82"/>
        <end position="104"/>
    </location>
</feature>
<evidence type="ECO:0000256" key="2">
    <source>
        <dbReference type="ARBA" id="ARBA00022801"/>
    </source>
</evidence>
<dbReference type="OrthoDB" id="5360793at2"/>
<comment type="cofactor">
    <cofactor evidence="1 3">
        <name>Mg(2+)</name>
        <dbReference type="ChEBI" id="CHEBI:18420"/>
    </cofactor>
</comment>
<dbReference type="GO" id="GO:0019693">
    <property type="term" value="P:ribose phosphate metabolic process"/>
    <property type="evidence" value="ECO:0007669"/>
    <property type="project" value="TreeGrafter"/>
</dbReference>
<dbReference type="InterPro" id="IPR000086">
    <property type="entry name" value="NUDIX_hydrolase_dom"/>
</dbReference>
<sequence>MINIIEDFKISELKDTKFIHPVKVTFSQNGKAKTWEAVRSHDSVAILLYHKEKEAFLLVKQFRAPVYLNDKTKTFTYELCAGLIDKNKSIEEIVIEEIDEECGYKVHIDNILKISSFYTNVGISGGRQHLYFASIDESMKIHNGGGVNDEQIELHFLPLSECDNFLFDEEKAKTPGLMFSFYWFLKNRQELGL</sequence>
<evidence type="ECO:0000313" key="9">
    <source>
        <dbReference type="Proteomes" id="UP000290588"/>
    </source>
</evidence>
<feature type="binding site" evidence="3">
    <location>
        <position position="150"/>
    </location>
    <ligand>
        <name>Mg(2+)</name>
        <dbReference type="ChEBI" id="CHEBI:18420"/>
        <label>1</label>
    </ligand>
</feature>
<keyword evidence="2 7" id="KW-0378">Hydrolase</keyword>
<dbReference type="Proteomes" id="UP000262582">
    <property type="component" value="Chromosome"/>
</dbReference>
<keyword evidence="3" id="KW-0479">Metal-binding</keyword>
<dbReference type="GO" id="GO:0016818">
    <property type="term" value="F:hydrolase activity, acting on acid anhydrides, in phosphorus-containing anhydrides"/>
    <property type="evidence" value="ECO:0007669"/>
    <property type="project" value="InterPro"/>
</dbReference>
<protein>
    <submittedName>
        <fullName evidence="7">NUDIX hydrolase</fullName>
    </submittedName>
    <submittedName>
        <fullName evidence="6">Nudix-type nucleoside diphosphatase, YffH/AdpP family</fullName>
    </submittedName>
</protein>
<dbReference type="Gene3D" id="3.90.79.10">
    <property type="entry name" value="Nucleoside Triphosphate Pyrophosphohydrolase"/>
    <property type="match status" value="1"/>
</dbReference>
<dbReference type="GO" id="GO:0006753">
    <property type="term" value="P:nucleoside phosphate metabolic process"/>
    <property type="evidence" value="ECO:0007669"/>
    <property type="project" value="TreeGrafter"/>
</dbReference>
<dbReference type="RefSeq" id="WP_118916879.1">
    <property type="nucleotide sequence ID" value="NZ_CP032097.1"/>
</dbReference>
<dbReference type="PANTHER" id="PTHR11839">
    <property type="entry name" value="UDP/ADP-SUGAR PYROPHOSPHATASE"/>
    <property type="match status" value="1"/>
</dbReference>
<organism evidence="7 9">
    <name type="scientific">Arcobacter ellisii</name>
    <dbReference type="NCBI Taxonomy" id="913109"/>
    <lineage>
        <taxon>Bacteria</taxon>
        <taxon>Pseudomonadati</taxon>
        <taxon>Campylobacterota</taxon>
        <taxon>Epsilonproteobacteria</taxon>
        <taxon>Campylobacterales</taxon>
        <taxon>Arcobacteraceae</taxon>
        <taxon>Arcobacter</taxon>
    </lineage>
</organism>
<dbReference type="SUPFAM" id="SSF55811">
    <property type="entry name" value="Nudix"/>
    <property type="match status" value="1"/>
</dbReference>
<reference evidence="6 8" key="2">
    <citation type="submission" date="2018-08" db="EMBL/GenBank/DDBJ databases">
        <title>Complete genome of the Arcobacter ellisii type strain LMG 26155.</title>
        <authorList>
            <person name="Miller W.G."/>
            <person name="Yee E."/>
            <person name="Bono J.L."/>
        </authorList>
    </citation>
    <scope>NUCLEOTIDE SEQUENCE [LARGE SCALE GENOMIC DNA]</scope>
    <source>
        <strain evidence="6 8">LMG 26155</strain>
    </source>
</reference>
<dbReference type="InterPro" id="IPR015797">
    <property type="entry name" value="NUDIX_hydrolase-like_dom_sf"/>
</dbReference>
<dbReference type="CDD" id="cd18887">
    <property type="entry name" value="NUDIX_UGPPase_Nudt14"/>
    <property type="match status" value="1"/>
</dbReference>
<accession>A0A347U736</accession>
<evidence type="ECO:0000313" key="8">
    <source>
        <dbReference type="Proteomes" id="UP000262582"/>
    </source>
</evidence>